<sequence length="470" mass="52225">MIPASLLRSSTFRLAMLFLCVFGASALLLLYFIYWTTAGFMERQTVATITAEIQGLRDRYELLGLAGLIQVINERISDKENRDSLYLLAKPDYSPLAGNLDQWPEVELSESGWLTFTLAAPRRRQEMAMARHFLLTGNFHLLVGRNISEKTDIQRRIIKSLFYGLALAVVLGLAGGVFMSRKMLRRLDVINKTSLEIMAGNFSRRIPVKGTGDEFDQLIANLNEMLDQNERLMGGVRQVSDNIAHDLRSPLTRMRNRLELALMETSNLTLCQEALARTVEETDEIIQTFNALLQIAQAESGAKRGDMTRLDLTAIARDIGELYEPSAEEKDLAMTMELDHGATVMGNRHLLSQAMANLLDNAIKYTPAGGRVLLRIRNTPQGPECTVADTGPGIPPEARDKVLERFFRLESSRSAPGSGLGLSLVAAVARLHRAGLSLASHQPDDPQRPGLEAVIRFPRLAELKKGREQA</sequence>
<evidence type="ECO:0000259" key="12">
    <source>
        <dbReference type="PROSITE" id="PS50109"/>
    </source>
</evidence>
<dbReference type="PANTHER" id="PTHR45436">
    <property type="entry name" value="SENSOR HISTIDINE KINASE YKOH"/>
    <property type="match status" value="1"/>
</dbReference>
<dbReference type="PROSITE" id="PS50885">
    <property type="entry name" value="HAMP"/>
    <property type="match status" value="1"/>
</dbReference>
<dbReference type="eggNOG" id="COG2205">
    <property type="taxonomic scope" value="Bacteria"/>
</dbReference>
<keyword evidence="8 11" id="KW-1133">Transmembrane helix</keyword>
<comment type="subcellular location">
    <subcellularLocation>
        <location evidence="2">Membrane</location>
    </subcellularLocation>
</comment>
<dbReference type="SMART" id="SM00388">
    <property type="entry name" value="HisKA"/>
    <property type="match status" value="1"/>
</dbReference>
<protein>
    <recommendedName>
        <fullName evidence="3">histidine kinase</fullName>
        <ecNumber evidence="3">2.7.13.3</ecNumber>
    </recommendedName>
</protein>
<evidence type="ECO:0000259" key="13">
    <source>
        <dbReference type="PROSITE" id="PS50885"/>
    </source>
</evidence>
<dbReference type="PANTHER" id="PTHR45436:SF8">
    <property type="entry name" value="HISTIDINE KINASE"/>
    <property type="match status" value="1"/>
</dbReference>
<dbReference type="InterPro" id="IPR004358">
    <property type="entry name" value="Sig_transdc_His_kin-like_C"/>
</dbReference>
<dbReference type="SMART" id="SM00387">
    <property type="entry name" value="HATPase_c"/>
    <property type="match status" value="1"/>
</dbReference>
<dbReference type="HOGENOM" id="CLU_000445_89_6_7"/>
<dbReference type="Pfam" id="PF02518">
    <property type="entry name" value="HATPase_c"/>
    <property type="match status" value="1"/>
</dbReference>
<keyword evidence="15" id="KW-1185">Reference proteome</keyword>
<keyword evidence="4" id="KW-0597">Phosphoprotein</keyword>
<dbReference type="Gene3D" id="3.30.565.10">
    <property type="entry name" value="Histidine kinase-like ATPase, C-terminal domain"/>
    <property type="match status" value="1"/>
</dbReference>
<dbReference type="GO" id="GO:0005886">
    <property type="term" value="C:plasma membrane"/>
    <property type="evidence" value="ECO:0007669"/>
    <property type="project" value="TreeGrafter"/>
</dbReference>
<dbReference type="CDD" id="cd06225">
    <property type="entry name" value="HAMP"/>
    <property type="match status" value="1"/>
</dbReference>
<evidence type="ECO:0000256" key="6">
    <source>
        <dbReference type="ARBA" id="ARBA00022692"/>
    </source>
</evidence>
<keyword evidence="10 11" id="KW-0472">Membrane</keyword>
<keyword evidence="6 11" id="KW-0812">Transmembrane</keyword>
<dbReference type="PATRIC" id="fig|1121448.10.peg.2253"/>
<dbReference type="PROSITE" id="PS50109">
    <property type="entry name" value="HIS_KIN"/>
    <property type="match status" value="1"/>
</dbReference>
<gene>
    <name evidence="14" type="ORF">DGI_2300</name>
</gene>
<dbReference type="EC" id="2.7.13.3" evidence="3"/>
<dbReference type="AlphaFoldDB" id="T2GD28"/>
<dbReference type="GO" id="GO:0000155">
    <property type="term" value="F:phosphorelay sensor kinase activity"/>
    <property type="evidence" value="ECO:0007669"/>
    <property type="project" value="InterPro"/>
</dbReference>
<dbReference type="InterPro" id="IPR036097">
    <property type="entry name" value="HisK_dim/P_sf"/>
</dbReference>
<feature type="domain" description="HAMP" evidence="13">
    <location>
        <begin position="181"/>
        <end position="234"/>
    </location>
</feature>
<name>T2GD28_MEGG1</name>
<dbReference type="PRINTS" id="PR00344">
    <property type="entry name" value="BCTRLSENSOR"/>
</dbReference>
<evidence type="ECO:0000256" key="1">
    <source>
        <dbReference type="ARBA" id="ARBA00000085"/>
    </source>
</evidence>
<dbReference type="SUPFAM" id="SSF158472">
    <property type="entry name" value="HAMP domain-like"/>
    <property type="match status" value="1"/>
</dbReference>
<dbReference type="Gene3D" id="6.10.340.10">
    <property type="match status" value="1"/>
</dbReference>
<evidence type="ECO:0000256" key="9">
    <source>
        <dbReference type="ARBA" id="ARBA00023012"/>
    </source>
</evidence>
<dbReference type="SMART" id="SM00304">
    <property type="entry name" value="HAMP"/>
    <property type="match status" value="1"/>
</dbReference>
<reference evidence="15" key="2">
    <citation type="submission" date="2013-07" db="EMBL/GenBank/DDBJ databases">
        <authorList>
            <person name="Morais-Silva F.O."/>
            <person name="Rezende A.M."/>
            <person name="Pimentel C."/>
            <person name="Resende D.M."/>
            <person name="Santos C.I."/>
            <person name="Clemente C."/>
            <person name="de Oliveira L.M."/>
            <person name="da Silva S.M."/>
            <person name="Costa D.A."/>
            <person name="Varela-Raposo A."/>
            <person name="Horacio E.C.A."/>
            <person name="Matos M."/>
            <person name="Flores O."/>
            <person name="Ruiz J.C."/>
            <person name="Rodrigues-Pousada C."/>
        </authorList>
    </citation>
    <scope>NUCLEOTIDE SEQUENCE [LARGE SCALE GENOMIC DNA]</scope>
    <source>
        <strain evidence="15">ATCC 19364 / DSM 1382 / NCIMB 9332 / VKM B-1759</strain>
    </source>
</reference>
<evidence type="ECO:0000256" key="4">
    <source>
        <dbReference type="ARBA" id="ARBA00022553"/>
    </source>
</evidence>
<feature type="domain" description="Histidine kinase" evidence="12">
    <location>
        <begin position="242"/>
        <end position="461"/>
    </location>
</feature>
<dbReference type="InterPro" id="IPR050428">
    <property type="entry name" value="TCS_sensor_his_kinase"/>
</dbReference>
<comment type="catalytic activity">
    <reaction evidence="1">
        <text>ATP + protein L-histidine = ADP + protein N-phospho-L-histidine.</text>
        <dbReference type="EC" id="2.7.13.3"/>
    </reaction>
</comment>
<dbReference type="SUPFAM" id="SSF47384">
    <property type="entry name" value="Homodimeric domain of signal transducing histidine kinase"/>
    <property type="match status" value="1"/>
</dbReference>
<dbReference type="CDD" id="cd00082">
    <property type="entry name" value="HisKA"/>
    <property type="match status" value="1"/>
</dbReference>
<evidence type="ECO:0000256" key="7">
    <source>
        <dbReference type="ARBA" id="ARBA00022777"/>
    </source>
</evidence>
<dbReference type="Pfam" id="PF00512">
    <property type="entry name" value="HisKA"/>
    <property type="match status" value="1"/>
</dbReference>
<dbReference type="OrthoDB" id="9815202at2"/>
<dbReference type="InterPro" id="IPR005467">
    <property type="entry name" value="His_kinase_dom"/>
</dbReference>
<keyword evidence="9" id="KW-0902">Two-component regulatory system</keyword>
<evidence type="ECO:0000313" key="15">
    <source>
        <dbReference type="Proteomes" id="UP000016587"/>
    </source>
</evidence>
<evidence type="ECO:0000256" key="3">
    <source>
        <dbReference type="ARBA" id="ARBA00012438"/>
    </source>
</evidence>
<dbReference type="InterPro" id="IPR003660">
    <property type="entry name" value="HAMP_dom"/>
</dbReference>
<evidence type="ECO:0000256" key="5">
    <source>
        <dbReference type="ARBA" id="ARBA00022679"/>
    </source>
</evidence>
<keyword evidence="7 14" id="KW-0418">Kinase</keyword>
<keyword evidence="5" id="KW-0808">Transferase</keyword>
<evidence type="ECO:0000256" key="10">
    <source>
        <dbReference type="ARBA" id="ARBA00023136"/>
    </source>
</evidence>
<dbReference type="Gene3D" id="1.10.287.130">
    <property type="match status" value="1"/>
</dbReference>
<dbReference type="Pfam" id="PF00672">
    <property type="entry name" value="HAMP"/>
    <property type="match status" value="1"/>
</dbReference>
<feature type="transmembrane region" description="Helical" evidence="11">
    <location>
        <begin position="160"/>
        <end position="179"/>
    </location>
</feature>
<accession>T2GD28</accession>
<dbReference type="Proteomes" id="UP000016587">
    <property type="component" value="Chromosome"/>
</dbReference>
<dbReference type="EMBL" id="CP006585">
    <property type="protein sequence ID" value="AGW14054.1"/>
    <property type="molecule type" value="Genomic_DNA"/>
</dbReference>
<evidence type="ECO:0000256" key="2">
    <source>
        <dbReference type="ARBA" id="ARBA00004370"/>
    </source>
</evidence>
<reference evidence="14 15" key="1">
    <citation type="journal article" date="2013" name="J. Bacteriol.">
        <title>Roles of HynAB and Ech, the only two hydrogenases found in the model sulfate reducer Desulfovibrio gigas.</title>
        <authorList>
            <person name="Morais-Silva F.O."/>
            <person name="Santos C.I."/>
            <person name="Rodrigues R."/>
            <person name="Pereira I.A."/>
            <person name="Rodrigues-Pousada C."/>
        </authorList>
    </citation>
    <scope>NUCLEOTIDE SEQUENCE [LARGE SCALE GENOMIC DNA]</scope>
    <source>
        <strain evidence="15">ATCC 19364 / DSM 1382 / NCIMB 9332 / VKM B-1759</strain>
    </source>
</reference>
<dbReference type="SUPFAM" id="SSF55874">
    <property type="entry name" value="ATPase domain of HSP90 chaperone/DNA topoisomerase II/histidine kinase"/>
    <property type="match status" value="1"/>
</dbReference>
<feature type="transmembrane region" description="Helical" evidence="11">
    <location>
        <begin position="12"/>
        <end position="34"/>
    </location>
</feature>
<dbReference type="InterPro" id="IPR036890">
    <property type="entry name" value="HATPase_C_sf"/>
</dbReference>
<dbReference type="STRING" id="1121448.DGI_2300"/>
<dbReference type="InterPro" id="IPR003594">
    <property type="entry name" value="HATPase_dom"/>
</dbReference>
<evidence type="ECO:0000256" key="11">
    <source>
        <dbReference type="SAM" id="Phobius"/>
    </source>
</evidence>
<evidence type="ECO:0000313" key="14">
    <source>
        <dbReference type="EMBL" id="AGW14054.1"/>
    </source>
</evidence>
<evidence type="ECO:0000256" key="8">
    <source>
        <dbReference type="ARBA" id="ARBA00022989"/>
    </source>
</evidence>
<proteinExistence type="predicted"/>
<dbReference type="InterPro" id="IPR003661">
    <property type="entry name" value="HisK_dim/P_dom"/>
</dbReference>
<dbReference type="KEGG" id="dgg:DGI_2300"/>
<organism evidence="14 15">
    <name type="scientific">Megalodesulfovibrio gigas (strain ATCC 19364 / DSM 1382 / NCIMB 9332 / VKM B-1759)</name>
    <name type="common">Desulfovibrio gigas</name>
    <dbReference type="NCBI Taxonomy" id="1121448"/>
    <lineage>
        <taxon>Bacteria</taxon>
        <taxon>Pseudomonadati</taxon>
        <taxon>Thermodesulfobacteriota</taxon>
        <taxon>Desulfovibrionia</taxon>
        <taxon>Desulfovibrionales</taxon>
        <taxon>Desulfovibrionaceae</taxon>
        <taxon>Megalodesulfovibrio</taxon>
    </lineage>
</organism>